<organism evidence="2 3">
    <name type="scientific">Dioscorea zingiberensis</name>
    <dbReference type="NCBI Taxonomy" id="325984"/>
    <lineage>
        <taxon>Eukaryota</taxon>
        <taxon>Viridiplantae</taxon>
        <taxon>Streptophyta</taxon>
        <taxon>Embryophyta</taxon>
        <taxon>Tracheophyta</taxon>
        <taxon>Spermatophyta</taxon>
        <taxon>Magnoliopsida</taxon>
        <taxon>Liliopsida</taxon>
        <taxon>Dioscoreales</taxon>
        <taxon>Dioscoreaceae</taxon>
        <taxon>Dioscorea</taxon>
    </lineage>
</organism>
<evidence type="ECO:0000256" key="1">
    <source>
        <dbReference type="SAM" id="SignalP"/>
    </source>
</evidence>
<feature type="signal peptide" evidence="1">
    <location>
        <begin position="1"/>
        <end position="23"/>
    </location>
</feature>
<gene>
    <name evidence="2" type="ORF">J5N97_013233</name>
</gene>
<keyword evidence="1" id="KW-0732">Signal</keyword>
<keyword evidence="3" id="KW-1185">Reference proteome</keyword>
<feature type="chain" id="PRO_5038767222" evidence="1">
    <location>
        <begin position="24"/>
        <end position="97"/>
    </location>
</feature>
<comment type="caution">
    <text evidence="2">The sequence shown here is derived from an EMBL/GenBank/DDBJ whole genome shotgun (WGS) entry which is preliminary data.</text>
</comment>
<dbReference type="EMBL" id="JAGGNH010000003">
    <property type="protein sequence ID" value="KAJ0977759.1"/>
    <property type="molecule type" value="Genomic_DNA"/>
</dbReference>
<sequence>MAIFKVWMSFFKILLSVPSECLQSCRKAYIPSSFACWAVIIWREFFYTVAFGTPHFDQMKGNKICKQIPWNDNEGLLVAWREGPNWIPLDRCSYDPA</sequence>
<dbReference type="InterPro" id="IPR036134">
    <property type="entry name" value="Crypto/Photolyase_FAD-like_sf"/>
</dbReference>
<reference evidence="2" key="1">
    <citation type="submission" date="2021-03" db="EMBL/GenBank/DDBJ databases">
        <authorList>
            <person name="Li Z."/>
            <person name="Yang C."/>
        </authorList>
    </citation>
    <scope>NUCLEOTIDE SEQUENCE</scope>
    <source>
        <strain evidence="2">Dzin_1.0</strain>
        <tissue evidence="2">Leaf</tissue>
    </source>
</reference>
<protein>
    <submittedName>
        <fullName evidence="2">Uncharacterized protein</fullName>
    </submittedName>
</protein>
<dbReference type="AlphaFoldDB" id="A0A9D5CRU0"/>
<evidence type="ECO:0000313" key="2">
    <source>
        <dbReference type="EMBL" id="KAJ0977759.1"/>
    </source>
</evidence>
<accession>A0A9D5CRU0</accession>
<dbReference type="Gene3D" id="1.10.579.10">
    <property type="entry name" value="DNA Cyclobutane Dipyrimidine Photolyase, subunit A, domain 3"/>
    <property type="match status" value="1"/>
</dbReference>
<evidence type="ECO:0000313" key="3">
    <source>
        <dbReference type="Proteomes" id="UP001085076"/>
    </source>
</evidence>
<reference evidence="2" key="2">
    <citation type="journal article" date="2022" name="Hortic Res">
        <title>The genome of Dioscorea zingiberensis sheds light on the biosynthesis, origin and evolution of the medicinally important diosgenin saponins.</title>
        <authorList>
            <person name="Li Y."/>
            <person name="Tan C."/>
            <person name="Li Z."/>
            <person name="Guo J."/>
            <person name="Li S."/>
            <person name="Chen X."/>
            <person name="Wang C."/>
            <person name="Dai X."/>
            <person name="Yang H."/>
            <person name="Song W."/>
            <person name="Hou L."/>
            <person name="Xu J."/>
            <person name="Tong Z."/>
            <person name="Xu A."/>
            <person name="Yuan X."/>
            <person name="Wang W."/>
            <person name="Yang Q."/>
            <person name="Chen L."/>
            <person name="Sun Z."/>
            <person name="Wang K."/>
            <person name="Pan B."/>
            <person name="Chen J."/>
            <person name="Bao Y."/>
            <person name="Liu F."/>
            <person name="Qi X."/>
            <person name="Gang D.R."/>
            <person name="Wen J."/>
            <person name="Li J."/>
        </authorList>
    </citation>
    <scope>NUCLEOTIDE SEQUENCE</scope>
    <source>
        <strain evidence="2">Dzin_1.0</strain>
    </source>
</reference>
<dbReference type="SUPFAM" id="SSF48173">
    <property type="entry name" value="Cryptochrome/photolyase FAD-binding domain"/>
    <property type="match status" value="1"/>
</dbReference>
<dbReference type="OrthoDB" id="435881at2759"/>
<name>A0A9D5CRU0_9LILI</name>
<dbReference type="Proteomes" id="UP001085076">
    <property type="component" value="Miscellaneous, Linkage group lg03"/>
</dbReference>
<proteinExistence type="predicted"/>